<accession>A0A8J5I268</accession>
<evidence type="ECO:0000313" key="3">
    <source>
        <dbReference type="Proteomes" id="UP000734854"/>
    </source>
</evidence>
<evidence type="ECO:0000256" key="1">
    <source>
        <dbReference type="SAM" id="MobiDB-lite"/>
    </source>
</evidence>
<protein>
    <submittedName>
        <fullName evidence="2">Uncharacterized protein</fullName>
    </submittedName>
</protein>
<comment type="caution">
    <text evidence="2">The sequence shown here is derived from an EMBL/GenBank/DDBJ whole genome shotgun (WGS) entry which is preliminary data.</text>
</comment>
<keyword evidence="3" id="KW-1185">Reference proteome</keyword>
<organism evidence="2 3">
    <name type="scientific">Zingiber officinale</name>
    <name type="common">Ginger</name>
    <name type="synonym">Amomum zingiber</name>
    <dbReference type="NCBI Taxonomy" id="94328"/>
    <lineage>
        <taxon>Eukaryota</taxon>
        <taxon>Viridiplantae</taxon>
        <taxon>Streptophyta</taxon>
        <taxon>Embryophyta</taxon>
        <taxon>Tracheophyta</taxon>
        <taxon>Spermatophyta</taxon>
        <taxon>Magnoliopsida</taxon>
        <taxon>Liliopsida</taxon>
        <taxon>Zingiberales</taxon>
        <taxon>Zingiberaceae</taxon>
        <taxon>Zingiber</taxon>
    </lineage>
</organism>
<dbReference type="EMBL" id="JACMSC010000003">
    <property type="protein sequence ID" value="KAG6528697.1"/>
    <property type="molecule type" value="Genomic_DNA"/>
</dbReference>
<dbReference type="AlphaFoldDB" id="A0A8J5I268"/>
<reference evidence="2 3" key="1">
    <citation type="submission" date="2020-08" db="EMBL/GenBank/DDBJ databases">
        <title>Plant Genome Project.</title>
        <authorList>
            <person name="Zhang R.-G."/>
        </authorList>
    </citation>
    <scope>NUCLEOTIDE SEQUENCE [LARGE SCALE GENOMIC DNA]</scope>
    <source>
        <tissue evidence="2">Rhizome</tissue>
    </source>
</reference>
<gene>
    <name evidence="2" type="ORF">ZIOFF_010881</name>
</gene>
<feature type="region of interest" description="Disordered" evidence="1">
    <location>
        <begin position="1"/>
        <end position="30"/>
    </location>
</feature>
<sequence>MAITSYSGKNMKHGKGGKKNFVPRNKGNSDQRLRLNCDALSEKGRAAAFTLYHDGNNTLLQIKIPTEIMRVSDAKLELNVTLRMQVD</sequence>
<dbReference type="Proteomes" id="UP000734854">
    <property type="component" value="Unassembled WGS sequence"/>
</dbReference>
<evidence type="ECO:0000313" key="2">
    <source>
        <dbReference type="EMBL" id="KAG6528697.1"/>
    </source>
</evidence>
<proteinExistence type="predicted"/>
<name>A0A8J5I268_ZINOF</name>